<proteinExistence type="predicted"/>
<dbReference type="RefSeq" id="WP_166033616.1">
    <property type="nucleotide sequence ID" value="NZ_CP034145.1"/>
</dbReference>
<accession>A0A3M0DT36</accession>
<comment type="caution">
    <text evidence="2">The sequence shown here is derived from an EMBL/GenBank/DDBJ whole genome shotgun (WGS) entry which is preliminary data.</text>
</comment>
<sequence length="57" mass="5922">MSPDWPRFLAVFAVLLVVVFVVGAVVSPPDPYTQLRAVGPGVVVALVVAYLVAIGGE</sequence>
<evidence type="ECO:0000313" key="2">
    <source>
        <dbReference type="EMBL" id="RMB23910.1"/>
    </source>
</evidence>
<feature type="transmembrane region" description="Helical" evidence="1">
    <location>
        <begin position="34"/>
        <end position="54"/>
    </location>
</feature>
<keyword evidence="1" id="KW-0812">Transmembrane</keyword>
<dbReference type="Pfam" id="PF24378">
    <property type="entry name" value="DUF7534"/>
    <property type="match status" value="1"/>
</dbReference>
<evidence type="ECO:0000313" key="3">
    <source>
        <dbReference type="Proteomes" id="UP000277326"/>
    </source>
</evidence>
<keyword evidence="1" id="KW-1133">Transmembrane helix</keyword>
<keyword evidence="1" id="KW-0472">Membrane</keyword>
<reference evidence="2 3" key="1">
    <citation type="journal article" date="2015" name="Stand. Genomic Sci.">
        <title>Genomic Encyclopedia of Bacterial and Archaeal Type Strains, Phase III: the genomes of soil and plant-associated and newly described type strains.</title>
        <authorList>
            <person name="Whitman W.B."/>
            <person name="Woyke T."/>
            <person name="Klenk H.P."/>
            <person name="Zhou Y."/>
            <person name="Lilburn T.G."/>
            <person name="Beck B.J."/>
            <person name="De Vos P."/>
            <person name="Vandamme P."/>
            <person name="Eisen J.A."/>
            <person name="Garrity G."/>
            <person name="Hugenholtz P."/>
            <person name="Kyrpides N.C."/>
        </authorList>
    </citation>
    <scope>NUCLEOTIDE SEQUENCE [LARGE SCALE GENOMIC DNA]</scope>
    <source>
        <strain evidence="2 3">CGMCC 1.10124</strain>
    </source>
</reference>
<gene>
    <name evidence="2" type="ORF">ATH50_1140</name>
</gene>
<evidence type="ECO:0000256" key="1">
    <source>
        <dbReference type="SAM" id="Phobius"/>
    </source>
</evidence>
<dbReference type="EMBL" id="REFS01000002">
    <property type="protein sequence ID" value="RMB23910.1"/>
    <property type="molecule type" value="Genomic_DNA"/>
</dbReference>
<dbReference type="AlphaFoldDB" id="A0A3M0DT36"/>
<organism evidence="2 3">
    <name type="scientific">Haloplanus aerogenes</name>
    <dbReference type="NCBI Taxonomy" id="660522"/>
    <lineage>
        <taxon>Archaea</taxon>
        <taxon>Methanobacteriati</taxon>
        <taxon>Methanobacteriota</taxon>
        <taxon>Stenosarchaea group</taxon>
        <taxon>Halobacteria</taxon>
        <taxon>Halobacteriales</taxon>
        <taxon>Haloferacaceae</taxon>
        <taxon>Haloplanus</taxon>
    </lineage>
</organism>
<dbReference type="GeneID" id="44638240"/>
<dbReference type="Proteomes" id="UP000277326">
    <property type="component" value="Unassembled WGS sequence"/>
</dbReference>
<name>A0A3M0DT36_9EURY</name>
<dbReference type="InterPro" id="IPR055956">
    <property type="entry name" value="DUF7534"/>
</dbReference>
<protein>
    <submittedName>
        <fullName evidence="2">Sec-independent protein translocase protein TatC</fullName>
    </submittedName>
</protein>